<dbReference type="Proteomes" id="UP000295334">
    <property type="component" value="Unassembled WGS sequence"/>
</dbReference>
<dbReference type="AlphaFoldDB" id="A0A4R1BJG7"/>
<dbReference type="Gene3D" id="3.40.50.1100">
    <property type="match status" value="2"/>
</dbReference>
<keyword evidence="8" id="KW-1185">Reference proteome</keyword>
<dbReference type="PIRSF" id="PIRSF006278">
    <property type="entry name" value="ACCD_DCysDesulf"/>
    <property type="match status" value="1"/>
</dbReference>
<feature type="modified residue" description="N6-(pyridoxal phosphate)lysine" evidence="5">
    <location>
        <position position="39"/>
    </location>
</feature>
<dbReference type="SUPFAM" id="SSF53686">
    <property type="entry name" value="Tryptophan synthase beta subunit-like PLP-dependent enzymes"/>
    <property type="match status" value="1"/>
</dbReference>
<evidence type="ECO:0000313" key="8">
    <source>
        <dbReference type="Proteomes" id="UP000295334"/>
    </source>
</evidence>
<proteinExistence type="inferred from homology"/>
<dbReference type="InterPro" id="IPR001926">
    <property type="entry name" value="TrpB-like_PALP"/>
</dbReference>
<dbReference type="OrthoDB" id="9801249at2"/>
<dbReference type="Pfam" id="PF00291">
    <property type="entry name" value="PALP"/>
    <property type="match status" value="1"/>
</dbReference>
<evidence type="ECO:0000313" key="7">
    <source>
        <dbReference type="EMBL" id="TCJ17429.1"/>
    </source>
</evidence>
<comment type="similarity">
    <text evidence="2">Belongs to the ACC deaminase/D-cysteine desulfhydrase family.</text>
</comment>
<evidence type="ECO:0000256" key="5">
    <source>
        <dbReference type="PIRSR" id="PIRSR006278-2"/>
    </source>
</evidence>
<evidence type="ECO:0000256" key="3">
    <source>
        <dbReference type="ARBA" id="ARBA00022898"/>
    </source>
</evidence>
<evidence type="ECO:0000256" key="4">
    <source>
        <dbReference type="PIRSR" id="PIRSR006278-1"/>
    </source>
</evidence>
<dbReference type="GO" id="GO:0019148">
    <property type="term" value="F:D-cysteine desulfhydrase activity"/>
    <property type="evidence" value="ECO:0007669"/>
    <property type="project" value="TreeGrafter"/>
</dbReference>
<comment type="caution">
    <text evidence="7">The sequence shown here is derived from an EMBL/GenBank/DDBJ whole genome shotgun (WGS) entry which is preliminary data.</text>
</comment>
<organism evidence="7 8">
    <name type="scientific">Flaviaesturariibacter flavus</name>
    <dbReference type="NCBI Taxonomy" id="2502780"/>
    <lineage>
        <taxon>Bacteria</taxon>
        <taxon>Pseudomonadati</taxon>
        <taxon>Bacteroidota</taxon>
        <taxon>Chitinophagia</taxon>
        <taxon>Chitinophagales</taxon>
        <taxon>Chitinophagaceae</taxon>
        <taxon>Flaviaestuariibacter</taxon>
    </lineage>
</organism>
<dbReference type="EMBL" id="SJZI01000008">
    <property type="protein sequence ID" value="TCJ17429.1"/>
    <property type="molecule type" value="Genomic_DNA"/>
</dbReference>
<evidence type="ECO:0000259" key="6">
    <source>
        <dbReference type="Pfam" id="PF00291"/>
    </source>
</evidence>
<keyword evidence="3 5" id="KW-0663">Pyridoxal phosphate</keyword>
<protein>
    <submittedName>
        <fullName evidence="7">Pyridoxal-phosphate dependent enzyme</fullName>
    </submittedName>
</protein>
<dbReference type="InterPro" id="IPR036052">
    <property type="entry name" value="TrpB-like_PALP_sf"/>
</dbReference>
<comment type="cofactor">
    <cofactor evidence="1">
        <name>pyridoxal 5'-phosphate</name>
        <dbReference type="ChEBI" id="CHEBI:597326"/>
    </cofactor>
</comment>
<dbReference type="RefSeq" id="WP_131447224.1">
    <property type="nucleotide sequence ID" value="NZ_SJZI01000008.1"/>
</dbReference>
<accession>A0A4R1BJG7</accession>
<dbReference type="PANTHER" id="PTHR43780:SF2">
    <property type="entry name" value="1-AMINOCYCLOPROPANE-1-CARBOXYLATE DEAMINASE-RELATED"/>
    <property type="match status" value="1"/>
</dbReference>
<evidence type="ECO:0000256" key="2">
    <source>
        <dbReference type="ARBA" id="ARBA00008639"/>
    </source>
</evidence>
<dbReference type="PANTHER" id="PTHR43780">
    <property type="entry name" value="1-AMINOCYCLOPROPANE-1-CARBOXYLATE DEAMINASE-RELATED"/>
    <property type="match status" value="1"/>
</dbReference>
<reference evidence="7 8" key="1">
    <citation type="submission" date="2019-03" db="EMBL/GenBank/DDBJ databases">
        <authorList>
            <person name="Kim M.K.M."/>
        </authorList>
    </citation>
    <scope>NUCLEOTIDE SEQUENCE [LARGE SCALE GENOMIC DNA]</scope>
    <source>
        <strain evidence="7 8">17J68-12</strain>
    </source>
</reference>
<evidence type="ECO:0000256" key="1">
    <source>
        <dbReference type="ARBA" id="ARBA00001933"/>
    </source>
</evidence>
<feature type="domain" description="Tryptophan synthase beta chain-like PALP" evidence="6">
    <location>
        <begin position="12"/>
        <end position="279"/>
    </location>
</feature>
<feature type="active site" description="Nucleophile" evidence="4">
    <location>
        <position position="66"/>
    </location>
</feature>
<sequence length="294" mass="31146">MLPPSHIQTESLKNLYQPFGLQVSVLRLDELDPVISGNKWFKLAPYLQAAKAESCRGIMTWGGPWSNHILATAAACREAGLAARGIIRGELPALLSPMLRDADALGMELLFISRSEYREKRLPPGTDTAGWLEVPEGGYGPGGRDGAAGIAATTSWNAFSHVLVAVGTGTTLAGLIQASEGSAVRCTGINVLKNAGAADAVRALLPERLHAAVDIRAGFEKGGYARHSPALIGFMNQWYRDTGIPSDFVYTGKLFRAADALVRQGAFPAGSRLLLVHSGGLQGNRSLPAGTLIF</sequence>
<dbReference type="InterPro" id="IPR027278">
    <property type="entry name" value="ACCD_DCysDesulf"/>
</dbReference>
<gene>
    <name evidence="7" type="ORF">EPD60_04355</name>
</gene>
<name>A0A4R1BJG7_9BACT</name>